<sequence>MLTLASLEDRYTLSVLSAPQHNKLAKSTSGSPTRACASGQATQPTTKAATTTRSRESWAARFIAIGSVPAGSVWSSDGGSPRPERLRPPPRIPVTRLKLFVLYHPFSSLLRSGLFTPFASTFALCI</sequence>
<accession>A0A067M1C5</accession>
<organism evidence="2 3">
    <name type="scientific">Botryobasidium botryosum (strain FD-172 SS1)</name>
    <dbReference type="NCBI Taxonomy" id="930990"/>
    <lineage>
        <taxon>Eukaryota</taxon>
        <taxon>Fungi</taxon>
        <taxon>Dikarya</taxon>
        <taxon>Basidiomycota</taxon>
        <taxon>Agaricomycotina</taxon>
        <taxon>Agaricomycetes</taxon>
        <taxon>Cantharellales</taxon>
        <taxon>Botryobasidiaceae</taxon>
        <taxon>Botryobasidium</taxon>
    </lineage>
</organism>
<evidence type="ECO:0000256" key="1">
    <source>
        <dbReference type="SAM" id="MobiDB-lite"/>
    </source>
</evidence>
<dbReference type="HOGENOM" id="CLU_1981301_0_0_1"/>
<dbReference type="InParanoid" id="A0A067M1C5"/>
<feature type="compositionally biased region" description="Low complexity" evidence="1">
    <location>
        <begin position="40"/>
        <end position="52"/>
    </location>
</feature>
<keyword evidence="3" id="KW-1185">Reference proteome</keyword>
<proteinExistence type="predicted"/>
<dbReference type="AlphaFoldDB" id="A0A067M1C5"/>
<gene>
    <name evidence="2" type="ORF">BOTBODRAFT_567139</name>
</gene>
<dbReference type="EMBL" id="KL198090">
    <property type="protein sequence ID" value="KDQ08510.1"/>
    <property type="molecule type" value="Genomic_DNA"/>
</dbReference>
<evidence type="ECO:0000313" key="2">
    <source>
        <dbReference type="EMBL" id="KDQ08510.1"/>
    </source>
</evidence>
<protein>
    <submittedName>
        <fullName evidence="2">Uncharacterized protein</fullName>
    </submittedName>
</protein>
<name>A0A067M1C5_BOTB1</name>
<reference evidence="3" key="1">
    <citation type="journal article" date="2014" name="Proc. Natl. Acad. Sci. U.S.A.">
        <title>Extensive sampling of basidiomycete genomes demonstrates inadequacy of the white-rot/brown-rot paradigm for wood decay fungi.</title>
        <authorList>
            <person name="Riley R."/>
            <person name="Salamov A.A."/>
            <person name="Brown D.W."/>
            <person name="Nagy L.G."/>
            <person name="Floudas D."/>
            <person name="Held B.W."/>
            <person name="Levasseur A."/>
            <person name="Lombard V."/>
            <person name="Morin E."/>
            <person name="Otillar R."/>
            <person name="Lindquist E.A."/>
            <person name="Sun H."/>
            <person name="LaButti K.M."/>
            <person name="Schmutz J."/>
            <person name="Jabbour D."/>
            <person name="Luo H."/>
            <person name="Baker S.E."/>
            <person name="Pisabarro A.G."/>
            <person name="Walton J.D."/>
            <person name="Blanchette R.A."/>
            <person name="Henrissat B."/>
            <person name="Martin F."/>
            <person name="Cullen D."/>
            <person name="Hibbett D.S."/>
            <person name="Grigoriev I.V."/>
        </authorList>
    </citation>
    <scope>NUCLEOTIDE SEQUENCE [LARGE SCALE GENOMIC DNA]</scope>
    <source>
        <strain evidence="3">FD-172 SS1</strain>
    </source>
</reference>
<feature type="region of interest" description="Disordered" evidence="1">
    <location>
        <begin position="21"/>
        <end position="54"/>
    </location>
</feature>
<dbReference type="Proteomes" id="UP000027195">
    <property type="component" value="Unassembled WGS sequence"/>
</dbReference>
<feature type="compositionally biased region" description="Polar residues" evidence="1">
    <location>
        <begin position="21"/>
        <end position="32"/>
    </location>
</feature>
<evidence type="ECO:0000313" key="3">
    <source>
        <dbReference type="Proteomes" id="UP000027195"/>
    </source>
</evidence>